<keyword evidence="4 8" id="KW-0028">Amino-acid biosynthesis</keyword>
<dbReference type="Pfam" id="PF00793">
    <property type="entry name" value="DAHP_synth_1"/>
    <property type="match status" value="1"/>
</dbReference>
<gene>
    <name evidence="10" type="ORF">BDY17DRAFT_320412</name>
</gene>
<dbReference type="GO" id="GO:0003849">
    <property type="term" value="F:3-deoxy-7-phosphoheptulonate synthase activity"/>
    <property type="evidence" value="ECO:0007669"/>
    <property type="project" value="UniProtKB-EC"/>
</dbReference>
<dbReference type="PANTHER" id="PTHR21225:SF12">
    <property type="entry name" value="PHOSPHO-2-DEHYDRO-3-DEOXYHEPTONATE ALDOLASE, TYROSINE-INHIBITED"/>
    <property type="match status" value="1"/>
</dbReference>
<evidence type="ECO:0000313" key="10">
    <source>
        <dbReference type="EMBL" id="KAF2487901.1"/>
    </source>
</evidence>
<keyword evidence="6 8" id="KW-0057">Aromatic amino acid biosynthesis</keyword>
<comment type="similarity">
    <text evidence="3 8">Belongs to the class-I DAHP synthase family.</text>
</comment>
<dbReference type="NCBIfam" id="TIGR00034">
    <property type="entry name" value="aroFGH"/>
    <property type="match status" value="1"/>
</dbReference>
<comment type="pathway">
    <text evidence="2">Metabolic intermediate biosynthesis; chorismate biosynthesis; chorismate from D-erythrose 4-phosphate and phosphoenolpyruvate: step 1/7.</text>
</comment>
<reference evidence="10" key="1">
    <citation type="journal article" date="2020" name="Stud. Mycol.">
        <title>101 Dothideomycetes genomes: a test case for predicting lifestyles and emergence of pathogens.</title>
        <authorList>
            <person name="Haridas S."/>
            <person name="Albert R."/>
            <person name="Binder M."/>
            <person name="Bloem J."/>
            <person name="Labutti K."/>
            <person name="Salamov A."/>
            <person name="Andreopoulos B."/>
            <person name="Baker S."/>
            <person name="Barry K."/>
            <person name="Bills G."/>
            <person name="Bluhm B."/>
            <person name="Cannon C."/>
            <person name="Castanera R."/>
            <person name="Culley D."/>
            <person name="Daum C."/>
            <person name="Ezra D."/>
            <person name="Gonzalez J."/>
            <person name="Henrissat B."/>
            <person name="Kuo A."/>
            <person name="Liang C."/>
            <person name="Lipzen A."/>
            <person name="Lutzoni F."/>
            <person name="Magnuson J."/>
            <person name="Mondo S."/>
            <person name="Nolan M."/>
            <person name="Ohm R."/>
            <person name="Pangilinan J."/>
            <person name="Park H.-J."/>
            <person name="Ramirez L."/>
            <person name="Alfaro M."/>
            <person name="Sun H."/>
            <person name="Tritt A."/>
            <person name="Yoshinaga Y."/>
            <person name="Zwiers L.-H."/>
            <person name="Turgeon B."/>
            <person name="Goodwin S."/>
            <person name="Spatafora J."/>
            <person name="Crous P."/>
            <person name="Grigoriev I."/>
        </authorList>
    </citation>
    <scope>NUCLEOTIDE SEQUENCE</scope>
    <source>
        <strain evidence="10">CBS 113389</strain>
    </source>
</reference>
<protein>
    <recommendedName>
        <fullName evidence="8">Phospho-2-dehydro-3-deoxyheptonate aldolase</fullName>
        <ecNumber evidence="8">2.5.1.54</ecNumber>
    </recommendedName>
</protein>
<organism evidence="10 11">
    <name type="scientific">Neohortaea acidophila</name>
    <dbReference type="NCBI Taxonomy" id="245834"/>
    <lineage>
        <taxon>Eukaryota</taxon>
        <taxon>Fungi</taxon>
        <taxon>Dikarya</taxon>
        <taxon>Ascomycota</taxon>
        <taxon>Pezizomycotina</taxon>
        <taxon>Dothideomycetes</taxon>
        <taxon>Dothideomycetidae</taxon>
        <taxon>Mycosphaerellales</taxon>
        <taxon>Teratosphaeriaceae</taxon>
        <taxon>Neohortaea</taxon>
    </lineage>
</organism>
<dbReference type="NCBIfam" id="NF009395">
    <property type="entry name" value="PRK12755.1"/>
    <property type="match status" value="1"/>
</dbReference>
<dbReference type="FunFam" id="3.20.20.70:FF:000005">
    <property type="entry name" value="Phospho-2-dehydro-3-deoxyheptonate aldolase"/>
    <property type="match status" value="1"/>
</dbReference>
<evidence type="ECO:0000259" key="9">
    <source>
        <dbReference type="Pfam" id="PF00793"/>
    </source>
</evidence>
<comment type="function">
    <text evidence="1">Stereospecific condensation of phosphoenolpyruvate (PEP) and D-erythrose-4-phosphate (E4P) giving rise to 3-deoxy-D-arabino-heptulosonate-7-phosphate (DAHP).</text>
</comment>
<evidence type="ECO:0000256" key="1">
    <source>
        <dbReference type="ARBA" id="ARBA00003726"/>
    </source>
</evidence>
<dbReference type="PANTHER" id="PTHR21225">
    <property type="entry name" value="PHOSPHO-2-DEHYDRO-3-DEOXYHEPTONATE ALDOLASE DAHP SYNTHETASE"/>
    <property type="match status" value="1"/>
</dbReference>
<proteinExistence type="inferred from homology"/>
<feature type="domain" description="DAHP synthetase I/KDSA" evidence="9">
    <location>
        <begin position="50"/>
        <end position="349"/>
    </location>
</feature>
<evidence type="ECO:0000256" key="2">
    <source>
        <dbReference type="ARBA" id="ARBA00004688"/>
    </source>
</evidence>
<dbReference type="GO" id="GO:0008652">
    <property type="term" value="P:amino acid biosynthetic process"/>
    <property type="evidence" value="ECO:0007669"/>
    <property type="project" value="UniProtKB-KW"/>
</dbReference>
<evidence type="ECO:0000256" key="3">
    <source>
        <dbReference type="ARBA" id="ARBA00007985"/>
    </source>
</evidence>
<dbReference type="RefSeq" id="XP_033594470.1">
    <property type="nucleotide sequence ID" value="XM_033736449.1"/>
</dbReference>
<dbReference type="AlphaFoldDB" id="A0A6A6Q746"/>
<dbReference type="GeneID" id="54477451"/>
<evidence type="ECO:0000256" key="8">
    <source>
        <dbReference type="PIRNR" id="PIRNR001361"/>
    </source>
</evidence>
<dbReference type="Proteomes" id="UP000799767">
    <property type="component" value="Unassembled WGS sequence"/>
</dbReference>
<sequence length="379" mass="40475">MAANALTGGSDDVRVIGYDPLIPPQLLTQELPAPANSLPTVLRGRTEAIEILKGHDDRLLVVCGPCSLHDPDTANEYCSRLVKLADKLKADLLVVMRAYLEKPRTTVGWKGLINDPDIDETYKINKGLRVSRKLFCDLTEKGMPIATEMLDTISPQFLADLISVGAIGARTTESQLHRELASGLSFPMGFKNGTDGGLGVAVDAIGAAAAKHHFMGVTKQGLAAITRTNGNPDCFVILRGGTAGTNFDAASVEKTRETLKKKGQREVMMIDCSHGNSQKDHRNQPKVAQVVGDQIRQGQDAIVGVMIESNINEGNQKPPAPNAGGLAALKKGVSITDACVDWDTTVEVLEQLADAVRTRRLLKAKQPNGHAAPTANGAH</sequence>
<dbReference type="InterPro" id="IPR006219">
    <property type="entry name" value="DAHP_synth_1"/>
</dbReference>
<comment type="catalytic activity">
    <reaction evidence="7 8">
        <text>D-erythrose 4-phosphate + phosphoenolpyruvate + H2O = 7-phospho-2-dehydro-3-deoxy-D-arabino-heptonate + phosphate</text>
        <dbReference type="Rhea" id="RHEA:14717"/>
        <dbReference type="ChEBI" id="CHEBI:15377"/>
        <dbReference type="ChEBI" id="CHEBI:16897"/>
        <dbReference type="ChEBI" id="CHEBI:43474"/>
        <dbReference type="ChEBI" id="CHEBI:58394"/>
        <dbReference type="ChEBI" id="CHEBI:58702"/>
        <dbReference type="EC" id="2.5.1.54"/>
    </reaction>
</comment>
<keyword evidence="5 8" id="KW-0808">Transferase</keyword>
<dbReference type="InterPro" id="IPR006218">
    <property type="entry name" value="DAHP1/KDSA"/>
</dbReference>
<evidence type="ECO:0000256" key="6">
    <source>
        <dbReference type="ARBA" id="ARBA00023141"/>
    </source>
</evidence>
<evidence type="ECO:0000256" key="5">
    <source>
        <dbReference type="ARBA" id="ARBA00022679"/>
    </source>
</evidence>
<dbReference type="GO" id="GO:0005737">
    <property type="term" value="C:cytoplasm"/>
    <property type="evidence" value="ECO:0007669"/>
    <property type="project" value="TreeGrafter"/>
</dbReference>
<dbReference type="SUPFAM" id="SSF51569">
    <property type="entry name" value="Aldolase"/>
    <property type="match status" value="1"/>
</dbReference>
<dbReference type="InterPro" id="IPR013785">
    <property type="entry name" value="Aldolase_TIM"/>
</dbReference>
<evidence type="ECO:0000313" key="11">
    <source>
        <dbReference type="Proteomes" id="UP000799767"/>
    </source>
</evidence>
<dbReference type="GO" id="GO:0009073">
    <property type="term" value="P:aromatic amino acid family biosynthetic process"/>
    <property type="evidence" value="ECO:0007669"/>
    <property type="project" value="UniProtKB-KW"/>
</dbReference>
<evidence type="ECO:0000256" key="7">
    <source>
        <dbReference type="ARBA" id="ARBA00047508"/>
    </source>
</evidence>
<evidence type="ECO:0000256" key="4">
    <source>
        <dbReference type="ARBA" id="ARBA00022605"/>
    </source>
</evidence>
<accession>A0A6A6Q746</accession>
<dbReference type="EMBL" id="MU001631">
    <property type="protein sequence ID" value="KAF2487901.1"/>
    <property type="molecule type" value="Genomic_DNA"/>
</dbReference>
<dbReference type="Gene3D" id="3.20.20.70">
    <property type="entry name" value="Aldolase class I"/>
    <property type="match status" value="1"/>
</dbReference>
<keyword evidence="11" id="KW-1185">Reference proteome</keyword>
<dbReference type="OrthoDB" id="4699125at2759"/>
<dbReference type="PIRSF" id="PIRSF001361">
    <property type="entry name" value="DAHP_synthase"/>
    <property type="match status" value="1"/>
</dbReference>
<name>A0A6A6Q746_9PEZI</name>
<dbReference type="EC" id="2.5.1.54" evidence="8"/>